<keyword evidence="4 8" id="KW-0547">Nucleotide-binding</keyword>
<feature type="binding site" evidence="8">
    <location>
        <begin position="3677"/>
        <end position="3681"/>
    </location>
    <ligand>
        <name>ATP</name>
        <dbReference type="ChEBI" id="CHEBI:30616"/>
    </ligand>
</feature>
<evidence type="ECO:0000313" key="13">
    <source>
        <dbReference type="Proteomes" id="UP001497623"/>
    </source>
</evidence>
<feature type="binding site" evidence="8">
    <location>
        <position position="215"/>
    </location>
    <ligand>
        <name>ATP</name>
        <dbReference type="ChEBI" id="CHEBI:30616"/>
    </ligand>
</feature>
<dbReference type="PANTHER" id="PTHR11547:SF38">
    <property type="entry name" value="ARGININE KINASE 1-RELATED"/>
    <property type="match status" value="1"/>
</dbReference>
<feature type="binding site" evidence="8">
    <location>
        <begin position="1172"/>
        <end position="1176"/>
    </location>
    <ligand>
        <name>ATP</name>
        <dbReference type="ChEBI" id="CHEBI:30616"/>
    </ligand>
</feature>
<evidence type="ECO:0000256" key="5">
    <source>
        <dbReference type="ARBA" id="ARBA00022777"/>
    </source>
</evidence>
<evidence type="ECO:0000256" key="4">
    <source>
        <dbReference type="ARBA" id="ARBA00022741"/>
    </source>
</evidence>
<keyword evidence="3 8" id="KW-0808">Transferase</keyword>
<feature type="binding site" evidence="8">
    <location>
        <position position="3420"/>
    </location>
    <ligand>
        <name>ATP</name>
        <dbReference type="ChEBI" id="CHEBI:30616"/>
    </ligand>
</feature>
<feature type="domain" description="Phosphagen kinase N-terminal" evidence="10">
    <location>
        <begin position="3919"/>
        <end position="4003"/>
    </location>
</feature>
<feature type="binding site" evidence="8">
    <location>
        <position position="3066"/>
    </location>
    <ligand>
        <name>ATP</name>
        <dbReference type="ChEBI" id="CHEBI:30616"/>
    </ligand>
</feature>
<feature type="binding site" evidence="8">
    <location>
        <begin position="1888"/>
        <end position="1892"/>
    </location>
    <ligand>
        <name>ATP</name>
        <dbReference type="ChEBI" id="CHEBI:30616"/>
    </ligand>
</feature>
<feature type="binding site" evidence="8">
    <location>
        <position position="571"/>
    </location>
    <ligand>
        <name>ATP</name>
        <dbReference type="ChEBI" id="CHEBI:30616"/>
    </ligand>
</feature>
<dbReference type="Proteomes" id="UP001497623">
    <property type="component" value="Unassembled WGS sequence"/>
</dbReference>
<dbReference type="EMBL" id="CAXKWB010000959">
    <property type="protein sequence ID" value="CAL4062934.1"/>
    <property type="molecule type" value="Genomic_DNA"/>
</dbReference>
<dbReference type="GO" id="GO:0005615">
    <property type="term" value="C:extracellular space"/>
    <property type="evidence" value="ECO:0007669"/>
    <property type="project" value="TreeGrafter"/>
</dbReference>
<feature type="binding site" evidence="8">
    <location>
        <position position="3022"/>
    </location>
    <ligand>
        <name>ATP</name>
        <dbReference type="ChEBI" id="CHEBI:30616"/>
    </ligand>
</feature>
<feature type="binding site" evidence="8">
    <location>
        <begin position="818"/>
        <end position="822"/>
    </location>
    <ligand>
        <name>ATP</name>
        <dbReference type="ChEBI" id="CHEBI:30616"/>
    </ligand>
</feature>
<feature type="domain" description="Phosphagen kinase N-terminal" evidence="10">
    <location>
        <begin position="1"/>
        <end position="80"/>
    </location>
</feature>
<dbReference type="CDD" id="cd07931">
    <property type="entry name" value="eukaryotic_phosphagen_kinases"/>
    <property type="match status" value="12"/>
</dbReference>
<feature type="binding site" evidence="8">
    <location>
        <begin position="4195"/>
        <end position="4199"/>
    </location>
    <ligand>
        <name>ATP</name>
        <dbReference type="ChEBI" id="CHEBI:30616"/>
    </ligand>
</feature>
<feature type="binding site" evidence="8">
    <location>
        <begin position="108"/>
        <end position="112"/>
    </location>
    <ligand>
        <name>ATP</name>
        <dbReference type="ChEBI" id="CHEBI:30616"/>
    </ligand>
</feature>
<dbReference type="SUPFAM" id="SSF48034">
    <property type="entry name" value="Guanido kinase N-terminal domain"/>
    <property type="match status" value="12"/>
</dbReference>
<dbReference type="Gene3D" id="3.30.590.10">
    <property type="entry name" value="Glutamine synthetase/guanido kinase, catalytic domain"/>
    <property type="match status" value="12"/>
</dbReference>
<feature type="binding site" evidence="8">
    <location>
        <position position="4094"/>
    </location>
    <ligand>
        <name>ATP</name>
        <dbReference type="ChEBI" id="CHEBI:30616"/>
    </ligand>
</feature>
<feature type="domain" description="Phosphagen kinase N-terminal" evidence="10">
    <location>
        <begin position="1423"/>
        <end position="1506"/>
    </location>
</feature>
<feature type="domain" description="Phosphagen kinase N-terminal" evidence="10">
    <location>
        <begin position="2131"/>
        <end position="2214"/>
    </location>
</feature>
<dbReference type="GO" id="GO:0046314">
    <property type="term" value="P:phosphocreatine biosynthetic process"/>
    <property type="evidence" value="ECO:0007669"/>
    <property type="project" value="InterPro"/>
</dbReference>
<feature type="binding site" evidence="8">
    <location>
        <begin position="1366"/>
        <end position="1371"/>
    </location>
    <ligand>
        <name>ATP</name>
        <dbReference type="ChEBI" id="CHEBI:30616"/>
    </ligand>
</feature>
<dbReference type="Gene3D" id="1.10.135.10">
    <property type="entry name" value="ATP:guanido phosphotransferase, N-terminal domain"/>
    <property type="match status" value="12"/>
</dbReference>
<feature type="binding site" evidence="8">
    <location>
        <position position="925"/>
    </location>
    <ligand>
        <name>ATP</name>
        <dbReference type="ChEBI" id="CHEBI:30616"/>
    </ligand>
</feature>
<feature type="binding site" evidence="8">
    <location>
        <begin position="2082"/>
        <end position="2087"/>
    </location>
    <ligand>
        <name>ATP</name>
        <dbReference type="ChEBI" id="CHEBI:30616"/>
    </ligand>
</feature>
<evidence type="ECO:0000256" key="1">
    <source>
        <dbReference type="ARBA" id="ARBA00006798"/>
    </source>
</evidence>
<feature type="domain" description="Phosphagen kinase C-terminal" evidence="11">
    <location>
        <begin position="4028"/>
        <end position="4272"/>
    </location>
</feature>
<feature type="binding site" evidence="8">
    <location>
        <begin position="628"/>
        <end position="632"/>
    </location>
    <ligand>
        <name>ATP</name>
        <dbReference type="ChEBI" id="CHEBI:30616"/>
    </ligand>
</feature>
<feature type="binding site" evidence="8">
    <location>
        <begin position="464"/>
        <end position="468"/>
    </location>
    <ligand>
        <name>ATP</name>
        <dbReference type="ChEBI" id="CHEBI:30616"/>
    </ligand>
</feature>
<feature type="binding site" evidence="8">
    <location>
        <position position="1235"/>
    </location>
    <ligand>
        <name>ATP</name>
        <dbReference type="ChEBI" id="CHEBI:30616"/>
    </ligand>
</feature>
<dbReference type="SUPFAM" id="SSF55931">
    <property type="entry name" value="Glutamine synthetase/guanido kinase"/>
    <property type="match status" value="12"/>
</dbReference>
<feature type="domain" description="Phosphagen kinase N-terminal" evidence="10">
    <location>
        <begin position="706"/>
        <end position="790"/>
    </location>
</feature>
<feature type="binding site" evidence="8">
    <location>
        <begin position="1534"/>
        <end position="1538"/>
    </location>
    <ligand>
        <name>ATP</name>
        <dbReference type="ChEBI" id="CHEBI:30616"/>
    </ligand>
</feature>
<feature type="binding site" evidence="8">
    <location>
        <begin position="2242"/>
        <end position="2246"/>
    </location>
    <ligand>
        <name>ATP</name>
        <dbReference type="ChEBI" id="CHEBI:30616"/>
    </ligand>
</feature>
<feature type="binding site" evidence="8">
    <location>
        <position position="171"/>
    </location>
    <ligand>
        <name>ATP</name>
        <dbReference type="ChEBI" id="CHEBI:30616"/>
    </ligand>
</feature>
<feature type="binding site" evidence="8">
    <location>
        <begin position="2605"/>
        <end position="2609"/>
    </location>
    <ligand>
        <name>ATP</name>
        <dbReference type="ChEBI" id="CHEBI:30616"/>
    </ligand>
</feature>
<dbReference type="FunFam" id="1.10.135.10:FF:000003">
    <property type="entry name" value="Three-domain arginine kinase"/>
    <property type="match status" value="12"/>
</dbReference>
<feature type="binding site" evidence="8">
    <location>
        <begin position="3313"/>
        <end position="3317"/>
    </location>
    <ligand>
        <name>ATP</name>
        <dbReference type="ChEBI" id="CHEBI:30616"/>
    </ligand>
</feature>
<protein>
    <recommendedName>
        <fullName evidence="2">arginine kinase</fullName>
        <ecNumber evidence="2">2.7.3.3</ecNumber>
    </recommendedName>
</protein>
<dbReference type="GO" id="GO:0004054">
    <property type="term" value="F:arginine kinase activity"/>
    <property type="evidence" value="ECO:0007669"/>
    <property type="project" value="UniProtKB-EC"/>
</dbReference>
<dbReference type="FunFam" id="3.30.590.10:FF:000006">
    <property type="entry name" value="Arginine kinase 1"/>
    <property type="match status" value="12"/>
</dbReference>
<evidence type="ECO:0000256" key="8">
    <source>
        <dbReference type="PROSITE-ProRule" id="PRU00843"/>
    </source>
</evidence>
<feature type="binding site" evidence="8">
    <location>
        <begin position="3477"/>
        <end position="3481"/>
    </location>
    <ligand>
        <name>ATP</name>
        <dbReference type="ChEBI" id="CHEBI:30616"/>
    </ligand>
</feature>
<dbReference type="EC" id="2.7.3.3" evidence="2"/>
<proteinExistence type="inferred from homology"/>
<organism evidence="12 13">
    <name type="scientific">Meganyctiphanes norvegica</name>
    <name type="common">Northern krill</name>
    <name type="synonym">Thysanopoda norvegica</name>
    <dbReference type="NCBI Taxonomy" id="48144"/>
    <lineage>
        <taxon>Eukaryota</taxon>
        <taxon>Metazoa</taxon>
        <taxon>Ecdysozoa</taxon>
        <taxon>Arthropoda</taxon>
        <taxon>Crustacea</taxon>
        <taxon>Multicrustacea</taxon>
        <taxon>Malacostraca</taxon>
        <taxon>Eumalacostraca</taxon>
        <taxon>Eucarida</taxon>
        <taxon>Euphausiacea</taxon>
        <taxon>Euphausiidae</taxon>
        <taxon>Meganyctiphanes</taxon>
    </lineage>
</organism>
<feature type="binding site" evidence="8">
    <location>
        <begin position="658"/>
        <end position="663"/>
    </location>
    <ligand>
        <name>ATP</name>
        <dbReference type="ChEBI" id="CHEBI:30616"/>
    </ligand>
</feature>
<feature type="binding site" evidence="8">
    <location>
        <begin position="3153"/>
        <end position="3158"/>
    </location>
    <ligand>
        <name>ATP</name>
        <dbReference type="ChEBI" id="CHEBI:30616"/>
    </ligand>
</feature>
<dbReference type="InterPro" id="IPR022414">
    <property type="entry name" value="ATP-guanido_PTrfase_cat"/>
</dbReference>
<feature type="domain" description="Phosphagen kinase N-terminal" evidence="10">
    <location>
        <begin position="1776"/>
        <end position="1860"/>
    </location>
</feature>
<accession>A0AAV2PP57</accession>
<feature type="binding site" evidence="8">
    <location>
        <begin position="272"/>
        <end position="276"/>
    </location>
    <ligand>
        <name>ATP</name>
        <dbReference type="ChEBI" id="CHEBI:30616"/>
    </ligand>
</feature>
<feature type="binding site" evidence="8">
    <location>
        <position position="527"/>
    </location>
    <ligand>
        <name>ATP</name>
        <dbReference type="ChEBI" id="CHEBI:30616"/>
    </ligand>
</feature>
<dbReference type="GO" id="GO:0005524">
    <property type="term" value="F:ATP binding"/>
    <property type="evidence" value="ECO:0007669"/>
    <property type="project" value="UniProtKB-UniRule"/>
</dbReference>
<dbReference type="GO" id="GO:0004111">
    <property type="term" value="F:creatine kinase activity"/>
    <property type="evidence" value="ECO:0007669"/>
    <property type="project" value="InterPro"/>
</dbReference>
<feature type="binding site" evidence="8">
    <location>
        <begin position="1728"/>
        <end position="1733"/>
    </location>
    <ligand>
        <name>ATP</name>
        <dbReference type="ChEBI" id="CHEBI:30616"/>
    </ligand>
</feature>
<feature type="binding site" evidence="8">
    <location>
        <position position="881"/>
    </location>
    <ligand>
        <name>ATP</name>
        <dbReference type="ChEBI" id="CHEBI:30616"/>
    </ligand>
</feature>
<feature type="binding site" evidence="8">
    <location>
        <position position="3376"/>
    </location>
    <ligand>
        <name>ATP</name>
        <dbReference type="ChEBI" id="CHEBI:30616"/>
    </ligand>
</feature>
<feature type="binding site" evidence="8">
    <location>
        <begin position="3871"/>
        <end position="3876"/>
    </location>
    <ligand>
        <name>ATP</name>
        <dbReference type="ChEBI" id="CHEBI:30616"/>
    </ligand>
</feature>
<feature type="binding site" evidence="8">
    <location>
        <begin position="3123"/>
        <end position="3127"/>
    </location>
    <ligand>
        <name>ATP</name>
        <dbReference type="ChEBI" id="CHEBI:30616"/>
    </ligand>
</feature>
<feature type="domain" description="Phosphagen kinase N-terminal" evidence="10">
    <location>
        <begin position="352"/>
        <end position="436"/>
    </location>
</feature>
<feature type="domain" description="Phosphagen kinase C-terminal" evidence="11">
    <location>
        <begin position="2239"/>
        <end position="2483"/>
    </location>
</feature>
<dbReference type="PROSITE" id="PS51509">
    <property type="entry name" value="PHOSPHAGEN_KINASE_N"/>
    <property type="match status" value="12"/>
</dbReference>
<feature type="binding site" evidence="8">
    <location>
        <position position="1995"/>
    </location>
    <ligand>
        <name>ATP</name>
        <dbReference type="ChEBI" id="CHEBI:30616"/>
    </ligand>
</feature>
<dbReference type="Pfam" id="PF02807">
    <property type="entry name" value="ATP-gua_PtransN"/>
    <property type="match status" value="12"/>
</dbReference>
<feature type="domain" description="Phosphagen kinase C-terminal" evidence="11">
    <location>
        <begin position="461"/>
        <end position="705"/>
    </location>
</feature>
<dbReference type="PROSITE" id="PS00112">
    <property type="entry name" value="PHOSPHAGEN_KINASE"/>
    <property type="match status" value="12"/>
</dbReference>
<keyword evidence="5 8" id="KW-0418">Kinase</keyword>
<feature type="binding site" evidence="8">
    <location>
        <position position="4138"/>
    </location>
    <ligand>
        <name>ATP</name>
        <dbReference type="ChEBI" id="CHEBI:30616"/>
    </ligand>
</feature>
<feature type="domain" description="Phosphagen kinase N-terminal" evidence="10">
    <location>
        <begin position="3201"/>
        <end position="3285"/>
    </location>
</feature>
<feature type="binding site" evidence="8">
    <location>
        <position position="3740"/>
    </location>
    <ligand>
        <name>ATP</name>
        <dbReference type="ChEBI" id="CHEBI:30616"/>
    </ligand>
</feature>
<feature type="domain" description="Phosphagen kinase C-terminal" evidence="11">
    <location>
        <begin position="3310"/>
        <end position="3554"/>
    </location>
</feature>
<feature type="binding site" evidence="8">
    <location>
        <position position="1279"/>
    </location>
    <ligand>
        <name>ATP</name>
        <dbReference type="ChEBI" id="CHEBI:30616"/>
    </ligand>
</feature>
<reference evidence="12 13" key="1">
    <citation type="submission" date="2024-05" db="EMBL/GenBank/DDBJ databases">
        <authorList>
            <person name="Wallberg A."/>
        </authorList>
    </citation>
    <scope>NUCLEOTIDE SEQUENCE [LARGE SCALE GENOMIC DNA]</scope>
</reference>
<feature type="binding site" evidence="8">
    <location>
        <position position="3784"/>
    </location>
    <ligand>
        <name>ATP</name>
        <dbReference type="ChEBI" id="CHEBI:30616"/>
    </ligand>
</feature>
<comment type="similarity">
    <text evidence="1 7 9">Belongs to the ATP:guanido phosphotransferase family.</text>
</comment>
<feature type="binding site" evidence="8">
    <location>
        <begin position="4225"/>
        <end position="4230"/>
    </location>
    <ligand>
        <name>ATP</name>
        <dbReference type="ChEBI" id="CHEBI:30616"/>
    </ligand>
</feature>
<feature type="binding site" evidence="8">
    <location>
        <begin position="3507"/>
        <end position="3512"/>
    </location>
    <ligand>
        <name>ATP</name>
        <dbReference type="ChEBI" id="CHEBI:30616"/>
    </ligand>
</feature>
<feature type="domain" description="Phosphagen kinase C-terminal" evidence="11">
    <location>
        <begin position="1531"/>
        <end position="1775"/>
    </location>
</feature>
<feature type="binding site" evidence="8">
    <location>
        <position position="2712"/>
    </location>
    <ligand>
        <name>ATP</name>
        <dbReference type="ChEBI" id="CHEBI:30616"/>
    </ligand>
</feature>
<feature type="domain" description="Phosphagen kinase N-terminal" evidence="10">
    <location>
        <begin position="2847"/>
        <end position="2931"/>
    </location>
</feature>
<dbReference type="PROSITE" id="PS51510">
    <property type="entry name" value="PHOSPHAGEN_KINASE_C"/>
    <property type="match status" value="12"/>
</dbReference>
<feature type="binding site" evidence="8">
    <location>
        <begin position="982"/>
        <end position="986"/>
    </location>
    <ligand>
        <name>ATP</name>
        <dbReference type="ChEBI" id="CHEBI:30616"/>
    </ligand>
</feature>
<evidence type="ECO:0000259" key="11">
    <source>
        <dbReference type="PROSITE" id="PS51510"/>
    </source>
</evidence>
<feature type="binding site" evidence="8">
    <location>
        <begin position="1012"/>
        <end position="1017"/>
    </location>
    <ligand>
        <name>ATP</name>
        <dbReference type="ChEBI" id="CHEBI:30616"/>
    </ligand>
</feature>
<evidence type="ECO:0000256" key="6">
    <source>
        <dbReference type="ARBA" id="ARBA00022840"/>
    </source>
</evidence>
<evidence type="ECO:0000256" key="2">
    <source>
        <dbReference type="ARBA" id="ARBA00012230"/>
    </source>
</evidence>
<sequence length="4278" mass="472923">MGEPFPNIKSQHSLVAKYVTKEVWDKLGSHKTATSGFTLGKAIACAVEFDNQHCGIYAGDWDSYKDFAAVFDPLIQEYHGISPDAKHTSDMDVNKIKGNINEDAPVHSVRIRVGRSIDGFGLSPGITKEQRLGVESLMKSAFKKMPGDLSGNYHALTGMDEKVRQQLVDDHFLFMSGDPNLKVAGMERDWPEGRGIYHNKDKTFLVWVNEEDQLRIISMEMGGDVKGVFERLARGIKAVGASVKAESGKDFCLDAKYGYVHSCPTNLGTGMRASVHVDLPGWTKEGLDALKARCEELKVQPRGTRGESGGQTGCTYDISNKHRLGYSEVELVQCMIDGVNNLYREDLELQKKHKLNEAPPFPNIKSKHSLVAKYVTPEVWAKIGGIKTKTSGFTLSKAIACAVEFDNQHCGIYAGDWDSYKDFAIVFDPLIQEYHGISPTAKHTSDMDVSKIQGNIKEGIPVHSVRIRVGRSIDGFGLSPGITKEQRVGVERLMSSAFKKLSGDLSGKYFPLTGMDEKIRQQLVDDHFLFMSGDPNLKVAGMERDWPEGRGIYHNSSKTFLVWVNEEDQLRIISMEMGGDVKGVFERLARGIKAVGDSVKSESGKDFCLDSKYGYVHSCPTNLGTGMRASVHVDLPGWTKEGLDALKQRCEELKVQPRGTRGESGGQTGCTYDISNKHRLGYSEVQLVQCMIDGVNTLYAEDLELQKKHGMFPYFPEIKSKHSLVAKHVTEERYKKLGAIKTATSGFTLQKAIACATMFDNQHCGIYAGDWDSYRDFADVFDPIIQEYHGISPDAKHTSDMDVQKIKGNIDTDAPVHSVRIRVGRSIDGFGLSPGITREQRVGVENLMKNAFKKLPGDLSGKYFPLLGMDEKVRQQLVDDHFLFVSGDPNLKVAGMERHWPEGRGIFHNSTKTFLVWVNEEDQLRIISMEMGGDVYGVFERLARGIKAVGDSVKAECGKDFMLDPKYGYVHSCPTNLGTGMRASVHVDLAGWTAEGLPALQKRCEELKVQPRGTRGESGGQTGCTFDISNKHRLGYSEVELVQCMIDGVNTLFKEDVALQQKHGIYPYFPEIKSSHSLVAKYVTPQIWKKLATHRTATAGFTLRKACACALVFGNQHCGIYAGDWDSYRDFAAVFDPLIQEYHGIKPGAIHTSDMDVSKIKGNIESSIPVHSVRIRVGRSIDGFGLSPGITREQRLAVESLMRSAFQKLPGDLSGNYYPLLGMDEKVRQQLVDDHFLFVSGDPNLKVAGMERDWPEGRGIFHNAEKTFLVWVNEEDQLRIISMQMGGDVKGVFERLARGIKAVGDSVKSESGKEFCLDPKYGYVHSCPTNLGTGMRASVHVDLPGWTAAGLPALQKRCEELNVQPRGTRGESGGQTGCTYDISNKHRLGYSEVQLVQCMIDGVNTLYKEDQQLQKGGARAPVQASGPAPPFPNIKSKHSLVAKHVTPDVWAKLGGHVTSTSGFTLTKAIACAIEFDNQHCGMYAGDWDSYRDFAAVFDPLIQEYHGIKPGAKHTSDMDVKKIKGNIDMYAPVHSVRIRVGRSIDGFGLSPGITREQRLGVENLMKSAFKKMPGDLSGNYYPLTGMDEKVRQQLVDDHFLFMSGDPNLKVAGMERDWPEGRGIYHNKDKTFLVWVNEEDQLRIISMEMAGDVRGVFERLARGIKAVGDSVKAESGKEFCLDPKYGYVHSCPTNLGTGMRASVHVDLPGWTAEGLDSLKARCEELKVQPRGTRGESGGQTGCTFDISNKHRLGYSEVELVQCMIDGVNTLFKEDVQLQQKHGIYPYFPEIKSKHSLVAKHVTEGRFKKLGAIKTATSGFTLQKAIACAAMFDNQHCGIYAGDWDSYRDFAEIFDPIIQEYHGISSDARHTSDMDPSKIRGNINPVVPVHSVRIRVGRSIDGFGLSPGITREQRVGVENLMKSAFKKLPGDLSGKYFPLLGMDEKVRQQLVDDHFLFMSGDPNLKVAGMERDWPEGRGIFHNSTKTFLVWVNEEDQLRIISMEMGGDVFGVFERLARGIKAVGDSVKSESGKDFMLDPKYGYVHSCPTNLGTGMRASVHVDLPGWTAEGISALKKRCEELKVQPRGTRGESGGQTGCTYDISNKHRLGYSEVELVQCMIDGVNTLYQEDIELQKAHGIYPAMPEIKSKHSLVAKYVTPQIWKQLATHKTATAGFTLRQATACALLFDNQHCGIYAGDWDSYRDFAAVFDPLIQEYHGIKPGAVHTSDMDVNKIQGNINANVPVNSVRIRVGRSIDGFGLSPGITREQRLGVENLMKSAFQKLSGDLSGNYYPLLGMDERIRQQLVDDHFLFVSGDPNLKVAGMERDWPEGRGIYHNAAKTFLVWVNEEDQLRIISMEMGGDVKGVFERLARGIKAVGDSVKAESGKDFCLDPKYGYVHSCPTNLGTGMRASVHVDLPGWTAKGLDALKARCEQLKVQPRGTRGESGGQTGCTYDISNKHRLGYSEVELVQCMIDGVNTLYKEDLALQKSCGGSTPKATSGPVPPFPNIKSKHSLVAKYVTPDIWAKLGGLVTGTSGFTLSKAIACAVEFDNQHCGIYAGDWDSYKEFAAVFDPLIQEYHGISPGAKHTSDMDVKKIKGNILPDVPVHSVRIRVGRSIDGFGLSPGITREQRVGVESLMKSAFKKMPGTLSGNYYPLTGMDEKVRQQLVDDHFLFMSGDPNLKVAGMERDWPEGRGIYHNKDKTFLVWVNEEDQLRIISMEMGGDVRGVFERLAKGIKAVGDSVMAESGKSFCLDPKYGYVHSCPTNLGTGMRASVHVDLPGWTTEGLDALKARSEELKVQPRGTRGESGGQTGCTYDISNKHRLGYSEVELVQCMIDGVNTLYQEDIVLQKKHGIFPFYPEIKSKHSLVAKHVTEARFKKLGAIKTATSGFTLQKAIACAAVFDNQHCGIYAGDWDSYRDFAEVFDPIIQEYHGISADARHTSDMNPSKIQGNINPEAPVHSVRIRVGRSIDGFGLSPGITREQRVGVENLMKTAFKKLPGDLSGKYFPLLGMDEKVRQQLVDDHFLFMSGDANLKVAGMERDWPEGRGIFHNSAKTFLVWVNEEDQLRIISMEMGGDVFGVFERLARGIKAVQDSVKSESGREFCLDPKYGYVHSCPTNLGTGMRASVHVDLPGWTTEGINALKARCEQLKVQPRGTRGESGGQTGCTYDISNKHRLGYSEVELVQCMIDGVNTLYQEDIALQKKHGIFPAMPEIKSAHSLVAKYVTPQVWKQLANHKTATAGFTLRKACACALLFDNQHCGIYAGDWDSYKDFAAVFDPLIQEYHGIKPGAVHTSDMDVNKIQGNINANVPVNSVRIRVGRSIDGFGLSPGITREQRLGVENLMKSAFQKLSGDLSGNYFPLMGMDERIRQQLVDDHFLFVSGDPNLKVAGMERDWPEGRGIYHNAAKTFLVWVNEEDQLRIISMEMGGDVKGVFERLARGIKAVGDSVKAESGKDFCLDPKYGYVHSCPTNLGTGMRASVHVDLPGWTARGLDALKARCEELKVQPRGTRGESGGQTGCTYDISNKHRLGYSEVELVQCMIDGVNTLYKEDLELQKGGAGASAPVQASGPAPPFPNIKSKHSLVAKYVTPDIWAKIGGHVTKTSGFTLSKAIACAVEFDNQHCGIYAGDWDSYKDFAAVFDPLIQEYHGISADARHTSDMDVNKIKGNINPDVPVHSVRIRVGRSIDGFGLSPGITKQQRVGVESLMKSAFKKMPGDLAGNYYPLTGMDERIRQQLVDDHFLFVSGDPNLKVAGMERDWPEGRGIYHNAAKTFLVWVNEEDQLRIISMEMGGDVKGVFERLARGIKAVGDSVKAESGKDFCLDSKYGYVHSCPTNLGTGMRASVHADLPGWTKHGLDALKKRCEELKVQPRGTRGESGGQTGCTYDISNKHRLGYSEVELVQCMIDGVNTLYQEDIALQQKHGIYPVMPEIKSKHSLVAKHVTPDKWKKLGAIKTKTSGFSLRKAIACAVTFDNQHCGIYAGDGDSYRDFAAIFDPIIQEYHGIDPQSMHTSDMDVNKLQGNIYSDAPVHSVRIRVGRSIEGFGLSPGITREQRVGVENLMRSAFQKLTGDLAGKYFPLLGMDETTRQKLVDDHFLFMSGDPNLKIAGMERDWPEGRGIFHNAQKTFLVWVNEEDQLRIISMQLGGDVRMVFDRLARGIKGVQESVKGESGKDFMLDPKYGYIHSCPTNLGTGMRASVHIDLPGWTKEGIPSLKARCEALNVQPRGTRGESGGQTGCTYDISNKHRLGYSEVELVQCMINGVNTLFQEDLALQKKHGM</sequence>
<feature type="binding site" evidence="8">
    <location>
        <begin position="1698"/>
        <end position="1702"/>
    </location>
    <ligand>
        <name>ATP</name>
        <dbReference type="ChEBI" id="CHEBI:30616"/>
    </ligand>
</feature>
<feature type="binding site" evidence="8">
    <location>
        <begin position="2052"/>
        <end position="2056"/>
    </location>
    <ligand>
        <name>ATP</name>
        <dbReference type="ChEBI" id="CHEBI:30616"/>
    </ligand>
</feature>
<keyword evidence="13" id="KW-1185">Reference proteome</keyword>
<feature type="binding site" evidence="8">
    <location>
        <begin position="2799"/>
        <end position="2804"/>
    </location>
    <ligand>
        <name>ATP</name>
        <dbReference type="ChEBI" id="CHEBI:30616"/>
    </ligand>
</feature>
<feature type="binding site" evidence="8">
    <location>
        <position position="2668"/>
    </location>
    <ligand>
        <name>ATP</name>
        <dbReference type="ChEBI" id="CHEBI:30616"/>
    </ligand>
</feature>
<name>A0AAV2PP57_MEGNR</name>
<dbReference type="InterPro" id="IPR022413">
    <property type="entry name" value="ATP-guanido_PTrfase_N"/>
</dbReference>
<feature type="domain" description="Phosphagen kinase C-terminal" evidence="11">
    <location>
        <begin position="105"/>
        <end position="349"/>
    </location>
</feature>
<feature type="binding site" evidence="8">
    <location>
        <position position="2349"/>
    </location>
    <ligand>
        <name>ATP</name>
        <dbReference type="ChEBI" id="CHEBI:30616"/>
    </ligand>
</feature>
<feature type="domain" description="Phosphagen kinase C-terminal" evidence="11">
    <location>
        <begin position="1169"/>
        <end position="1413"/>
    </location>
</feature>
<comment type="caution">
    <text evidence="12">The sequence shown here is derived from an EMBL/GenBank/DDBJ whole genome shotgun (WGS) entry which is preliminary data.</text>
</comment>
<evidence type="ECO:0000259" key="10">
    <source>
        <dbReference type="PROSITE" id="PS51509"/>
    </source>
</evidence>
<dbReference type="InterPro" id="IPR022415">
    <property type="entry name" value="ATP-guanido_PTrfase_AS"/>
</dbReference>
<dbReference type="Pfam" id="PF00217">
    <property type="entry name" value="ATP-gua_Ptrans"/>
    <property type="match status" value="12"/>
</dbReference>
<feature type="binding site" evidence="8">
    <location>
        <position position="1597"/>
    </location>
    <ligand>
        <name>ATP</name>
        <dbReference type="ChEBI" id="CHEBI:30616"/>
    </ligand>
</feature>
<feature type="binding site" evidence="8">
    <location>
        <begin position="1336"/>
        <end position="1340"/>
    </location>
    <ligand>
        <name>ATP</name>
        <dbReference type="ChEBI" id="CHEBI:30616"/>
    </ligand>
</feature>
<feature type="binding site" evidence="8">
    <location>
        <begin position="2436"/>
        <end position="2441"/>
    </location>
    <ligand>
        <name>ATP</name>
        <dbReference type="ChEBI" id="CHEBI:30616"/>
    </ligand>
</feature>
<feature type="domain" description="Phosphagen kinase C-terminal" evidence="11">
    <location>
        <begin position="1885"/>
        <end position="2129"/>
    </location>
</feature>
<feature type="domain" description="Phosphagen kinase C-terminal" evidence="11">
    <location>
        <begin position="815"/>
        <end position="1059"/>
    </location>
</feature>
<feature type="domain" description="Phosphagen kinase C-terminal" evidence="11">
    <location>
        <begin position="2602"/>
        <end position="2846"/>
    </location>
</feature>
<feature type="domain" description="Phosphagen kinase N-terminal" evidence="10">
    <location>
        <begin position="3566"/>
        <end position="3649"/>
    </location>
</feature>
<feature type="binding site" evidence="8">
    <location>
        <begin position="2406"/>
        <end position="2410"/>
    </location>
    <ligand>
        <name>ATP</name>
        <dbReference type="ChEBI" id="CHEBI:30616"/>
    </ligand>
</feature>
<feature type="binding site" evidence="8">
    <location>
        <begin position="302"/>
        <end position="307"/>
    </location>
    <ligand>
        <name>ATP</name>
        <dbReference type="ChEBI" id="CHEBI:30616"/>
    </ligand>
</feature>
<feature type="binding site" evidence="8">
    <location>
        <begin position="3841"/>
        <end position="3845"/>
    </location>
    <ligand>
        <name>ATP</name>
        <dbReference type="ChEBI" id="CHEBI:30616"/>
    </ligand>
</feature>
<feature type="domain" description="Phosphagen kinase C-terminal" evidence="11">
    <location>
        <begin position="2956"/>
        <end position="3200"/>
    </location>
</feature>
<evidence type="ECO:0000313" key="12">
    <source>
        <dbReference type="EMBL" id="CAL4062934.1"/>
    </source>
</evidence>
<evidence type="ECO:0000256" key="9">
    <source>
        <dbReference type="RuleBase" id="RU000505"/>
    </source>
</evidence>
<feature type="domain" description="Phosphagen kinase C-terminal" evidence="11">
    <location>
        <begin position="3674"/>
        <end position="3918"/>
    </location>
</feature>
<keyword evidence="6 8" id="KW-0067">ATP-binding</keyword>
<feature type="binding site" evidence="8">
    <location>
        <begin position="2769"/>
        <end position="2773"/>
    </location>
    <ligand>
        <name>ATP</name>
        <dbReference type="ChEBI" id="CHEBI:30616"/>
    </ligand>
</feature>
<evidence type="ECO:0000256" key="3">
    <source>
        <dbReference type="ARBA" id="ARBA00022679"/>
    </source>
</evidence>
<feature type="binding site" evidence="8">
    <location>
        <position position="1641"/>
    </location>
    <ligand>
        <name>ATP</name>
        <dbReference type="ChEBI" id="CHEBI:30616"/>
    </ligand>
</feature>
<feature type="binding site" evidence="8">
    <location>
        <position position="2305"/>
    </location>
    <ligand>
        <name>ATP</name>
        <dbReference type="ChEBI" id="CHEBI:30616"/>
    </ligand>
</feature>
<dbReference type="PANTHER" id="PTHR11547">
    <property type="entry name" value="ARGININE OR CREATINE KINASE"/>
    <property type="match status" value="1"/>
</dbReference>
<feature type="domain" description="Phosphagen kinase N-terminal" evidence="10">
    <location>
        <begin position="2493"/>
        <end position="2577"/>
    </location>
</feature>
<feature type="binding site" evidence="8">
    <location>
        <begin position="2959"/>
        <end position="2963"/>
    </location>
    <ligand>
        <name>ATP</name>
        <dbReference type="ChEBI" id="CHEBI:30616"/>
    </ligand>
</feature>
<dbReference type="InterPro" id="IPR014746">
    <property type="entry name" value="Gln_synth/guanido_kin_cat_dom"/>
</dbReference>
<gene>
    <name evidence="12" type="ORF">MNOR_LOCUS2949</name>
</gene>
<dbReference type="InterPro" id="IPR036802">
    <property type="entry name" value="ATP-guanido_PTrfase_N_sf"/>
</dbReference>
<feature type="binding site" evidence="8">
    <location>
        <begin position="4031"/>
        <end position="4035"/>
    </location>
    <ligand>
        <name>ATP</name>
        <dbReference type="ChEBI" id="CHEBI:30616"/>
    </ligand>
</feature>
<dbReference type="InterPro" id="IPR000749">
    <property type="entry name" value="ATP-guanido_PTrfase"/>
</dbReference>
<feature type="domain" description="Phosphagen kinase N-terminal" evidence="10">
    <location>
        <begin position="1060"/>
        <end position="1144"/>
    </location>
</feature>
<feature type="binding site" evidence="8">
    <location>
        <position position="1951"/>
    </location>
    <ligand>
        <name>ATP</name>
        <dbReference type="ChEBI" id="CHEBI:30616"/>
    </ligand>
</feature>
<evidence type="ECO:0000256" key="7">
    <source>
        <dbReference type="PROSITE-ProRule" id="PRU00842"/>
    </source>
</evidence>